<evidence type="ECO:0000313" key="1">
    <source>
        <dbReference type="EMBL" id="KKT36745.1"/>
    </source>
</evidence>
<dbReference type="Proteomes" id="UP000033815">
    <property type="component" value="Unassembled WGS sequence"/>
</dbReference>
<dbReference type="EMBL" id="LCHP01000004">
    <property type="protein sequence ID" value="KKT36745.1"/>
    <property type="molecule type" value="Genomic_DNA"/>
</dbReference>
<accession>A0A837IBH6</accession>
<protein>
    <submittedName>
        <fullName evidence="1">Uncharacterized protein</fullName>
    </submittedName>
</protein>
<reference evidence="1 2" key="1">
    <citation type="journal article" date="2015" name="Nature">
        <title>rRNA introns, odd ribosomes, and small enigmatic genomes across a large radiation of phyla.</title>
        <authorList>
            <person name="Brown C.T."/>
            <person name="Hug L.A."/>
            <person name="Thomas B.C."/>
            <person name="Sharon I."/>
            <person name="Castelle C.J."/>
            <person name="Singh A."/>
            <person name="Wilkins M.J."/>
            <person name="Williams K.H."/>
            <person name="Banfield J.F."/>
        </authorList>
    </citation>
    <scope>NUCLEOTIDE SEQUENCE [LARGE SCALE GENOMIC DNA]</scope>
</reference>
<dbReference type="AlphaFoldDB" id="A0A837IBH6"/>
<gene>
    <name evidence="1" type="ORF">UW25_C0004G0073</name>
</gene>
<evidence type="ECO:0000313" key="2">
    <source>
        <dbReference type="Proteomes" id="UP000033815"/>
    </source>
</evidence>
<sequence length="143" mass="16069">MEVQVLSSAQIQTMTPLVGVFVCYNWTSKLGKSYVVIQGWSAVTKLLWSRITKSSHLLCKLRGLSIRDPGSRFLKSQEENFFKNIVPPDTTKNSSCFLYVVSGMGLEPISLAAGNFKSPVYTIPPPGQYRHTILLFCFLKEIF</sequence>
<comment type="caution">
    <text evidence="1">The sequence shown here is derived from an EMBL/GenBank/DDBJ whole genome shotgun (WGS) entry which is preliminary data.</text>
</comment>
<proteinExistence type="predicted"/>
<name>A0A837IBH6_9BACT</name>
<organism evidence="1 2">
    <name type="scientific">Candidatus Nomurabacteria bacterium GW2011_GWB1_44_12</name>
    <dbReference type="NCBI Taxonomy" id="1618748"/>
    <lineage>
        <taxon>Bacteria</taxon>
        <taxon>Candidatus Nomuraibacteriota</taxon>
    </lineage>
</organism>